<keyword evidence="1" id="KW-0479">Metal-binding</keyword>
<evidence type="ECO:0000259" key="5">
    <source>
        <dbReference type="Pfam" id="PF07728"/>
    </source>
</evidence>
<accession>S2EPT1</accession>
<keyword evidence="3" id="KW-0175">Coiled coil</keyword>
<keyword evidence="2" id="KW-0186">Copper</keyword>
<dbReference type="RefSeq" id="WP_133936300.1">
    <property type="nucleotide sequence ID" value="NZ_AHJG01000290.1"/>
</dbReference>
<evidence type="ECO:0000259" key="4">
    <source>
        <dbReference type="Pfam" id="PF00127"/>
    </source>
</evidence>
<dbReference type="Pfam" id="PF07728">
    <property type="entry name" value="AAA_5"/>
    <property type="match status" value="1"/>
</dbReference>
<evidence type="ECO:0000256" key="3">
    <source>
        <dbReference type="SAM" id="Coils"/>
    </source>
</evidence>
<dbReference type="AlphaFoldDB" id="S2EPT1"/>
<dbReference type="SUPFAM" id="SSF49503">
    <property type="entry name" value="Cupredoxins"/>
    <property type="match status" value="1"/>
</dbReference>
<dbReference type="PANTHER" id="PTHR36507:SF1">
    <property type="entry name" value="BLL1555 PROTEIN"/>
    <property type="match status" value="1"/>
</dbReference>
<dbReference type="InterPro" id="IPR027417">
    <property type="entry name" value="P-loop_NTPase"/>
</dbReference>
<dbReference type="GO" id="GO:0009055">
    <property type="term" value="F:electron transfer activity"/>
    <property type="evidence" value="ECO:0007669"/>
    <property type="project" value="InterPro"/>
</dbReference>
<dbReference type="OrthoDB" id="9837at2157"/>
<feature type="coiled-coil region" evidence="3">
    <location>
        <begin position="923"/>
        <end position="950"/>
    </location>
</feature>
<protein>
    <submittedName>
        <fullName evidence="6">ATPase, AAA family</fullName>
    </submittedName>
</protein>
<dbReference type="Pfam" id="PF00127">
    <property type="entry name" value="Copper-bind"/>
    <property type="match status" value="1"/>
</dbReference>
<evidence type="ECO:0000313" key="6">
    <source>
        <dbReference type="EMBL" id="EPA04489.1"/>
    </source>
</evidence>
<dbReference type="Gene3D" id="3.40.50.300">
    <property type="entry name" value="P-loop containing nucleotide triphosphate hydrolases"/>
    <property type="match status" value="1"/>
</dbReference>
<dbReference type="EMBL" id="AHJG01000290">
    <property type="protein sequence ID" value="EPA04489.1"/>
    <property type="molecule type" value="Genomic_DNA"/>
</dbReference>
<dbReference type="InterPro" id="IPR011704">
    <property type="entry name" value="ATPase_dyneun-rel_AAA"/>
</dbReference>
<reference evidence="6 7" key="1">
    <citation type="journal article" date="2012" name="J. Bacteriol.">
        <title>Genome Sequence of "Candidatus Nitrosoarchaeum limnia" BG20, a Low-Salinity Ammonia-Oxidizing Archaeon from the San Francisco Bay Estuary.</title>
        <authorList>
            <person name="Mosier A.C."/>
            <person name="Allen E.E."/>
            <person name="Kim M."/>
            <person name="Ferriera S."/>
            <person name="Francis C.A."/>
        </authorList>
    </citation>
    <scope>NUCLEOTIDE SEQUENCE [LARGE SCALE GENOMIC DNA]</scope>
    <source>
        <strain evidence="6 7">BG20</strain>
    </source>
</reference>
<name>S2EPT1_9ARCH</name>
<evidence type="ECO:0000256" key="2">
    <source>
        <dbReference type="ARBA" id="ARBA00023008"/>
    </source>
</evidence>
<dbReference type="InterPro" id="IPR000923">
    <property type="entry name" value="BlueCu_1"/>
</dbReference>
<dbReference type="PANTHER" id="PTHR36507">
    <property type="entry name" value="BLL1555 PROTEIN"/>
    <property type="match status" value="1"/>
</dbReference>
<dbReference type="Gene3D" id="2.60.40.420">
    <property type="entry name" value="Cupredoxins - blue copper proteins"/>
    <property type="match status" value="1"/>
</dbReference>
<dbReference type="InterPro" id="IPR008972">
    <property type="entry name" value="Cupredoxin"/>
</dbReference>
<proteinExistence type="predicted"/>
<gene>
    <name evidence="6" type="ORF">BG20_I1554</name>
</gene>
<dbReference type="GO" id="GO:0005507">
    <property type="term" value="F:copper ion binding"/>
    <property type="evidence" value="ECO:0007669"/>
    <property type="project" value="InterPro"/>
</dbReference>
<dbReference type="GO" id="GO:0016887">
    <property type="term" value="F:ATP hydrolysis activity"/>
    <property type="evidence" value="ECO:0007669"/>
    <property type="project" value="InterPro"/>
</dbReference>
<feature type="domain" description="Blue (type 1) copper" evidence="4">
    <location>
        <begin position="304"/>
        <end position="383"/>
    </location>
</feature>
<evidence type="ECO:0000313" key="7">
    <source>
        <dbReference type="Proteomes" id="UP000014065"/>
    </source>
</evidence>
<dbReference type="InterPro" id="IPR052721">
    <property type="entry name" value="ET_Amicyanin"/>
</dbReference>
<dbReference type="Proteomes" id="UP000014065">
    <property type="component" value="Unassembled WGS sequence"/>
</dbReference>
<dbReference type="SUPFAM" id="SSF52540">
    <property type="entry name" value="P-loop containing nucleoside triphosphate hydrolases"/>
    <property type="match status" value="1"/>
</dbReference>
<dbReference type="GO" id="GO:0005524">
    <property type="term" value="F:ATP binding"/>
    <property type="evidence" value="ECO:0007669"/>
    <property type="project" value="InterPro"/>
</dbReference>
<feature type="domain" description="ATPase dynein-related AAA" evidence="5">
    <location>
        <begin position="565"/>
        <end position="735"/>
    </location>
</feature>
<evidence type="ECO:0000256" key="1">
    <source>
        <dbReference type="ARBA" id="ARBA00022723"/>
    </source>
</evidence>
<sequence length="953" mass="108876">MKFNELVNFIQNKMKMEQEHNYQPVFIRTLLQNSGTATKAQIKQALIEANPDIDIAKNSHLTARDTLLKHNIIADNDDSYSLIDYDDLTIEDRNKLVNLCTDKISEAATYASKISRRLVLFSVSGDASFEHFKDTMQKDIDTTKLSETKMKQFSRIRAWGAIPNKWALSKWSKLKQGDILLFYRDKQYITSAVLEGTEQNNVVAKEMWGTKPDSDITWELIMYMKSESVKTANVDYQKLNKFLNYKENFMPTRTLDFTLVRADTTKDLERRHSTLENALSSIGFDFGKIVTIAQDSSSPGCDKTHSCFIPEELHVKKGDIVTWINTDNAAHTITSGTVSDGPDGKFDSSLMVSRAQFMYKFDESGEHPYHCMVHPWMVGKIMVDKQTTESENYLLLRHNLTRDNPWSDEFGKSYHYGRIANYTKLTSGSKVVWNDRQDGKYLFLGYGEVGNIKEEHIREDLYAEMKIFEKFDPPKIATEELQGKITTLPNFNNQHSILPITKEIYDEIVYGRVSDKPHMKTFEDEPLPVPTPEDLKNGYEKITDELLVPESKVIEIVTALASGRHVLLAGPIGTGKTRLAQIIPKVFWESIGGYYSEDYTATADWSTQDVIAGIFPKMSNEKPLYEIQNGCVVETVAKNWENGINGGNRSYSNPTPSASRGTWLIIDEFNRADIDKAFGQLFTALRTRSLKIPTDQKGLSYKHLKIPEDYRIIGTLNTADKHFLFQLSDALKSRFAYIEIDIPSRNEFEKEIYYAMKNAIEELGGDDYESLIAFDHDNKKIDKENSNEDFYNRVLQAYLFLDLVRIFKKLGTAILKLIYQNLLVGTKITGDSKLALDNSLNSTLIPQLENLSRSALGSIQALYSKDITEFFKNAYKNPNRQSYSDDFAKVLNYLKITNAERLSNEFSNGTLQVDNVSTWTPIKTTHESKKNEFEQELLQLNQSMNEIINSVII</sequence>
<keyword evidence="7" id="KW-1185">Reference proteome</keyword>
<organism evidence="6 7">
    <name type="scientific">Candidatus Nitrosarchaeum limnium BG20</name>
    <dbReference type="NCBI Taxonomy" id="859192"/>
    <lineage>
        <taxon>Archaea</taxon>
        <taxon>Nitrososphaerota</taxon>
        <taxon>Nitrososphaeria</taxon>
        <taxon>Nitrosopumilales</taxon>
        <taxon>Nitrosopumilaceae</taxon>
        <taxon>Nitrosarchaeum</taxon>
    </lineage>
</organism>
<comment type="caution">
    <text evidence="6">The sequence shown here is derived from an EMBL/GenBank/DDBJ whole genome shotgun (WGS) entry which is preliminary data.</text>
</comment>